<evidence type="ECO:0000256" key="3">
    <source>
        <dbReference type="ARBA" id="ARBA00023002"/>
    </source>
</evidence>
<dbReference type="AlphaFoldDB" id="A0A1J8Q3Z3"/>
<comment type="caution">
    <text evidence="4">The sequence shown here is derived from an EMBL/GenBank/DDBJ whole genome shotgun (WGS) entry which is preliminary data.</text>
</comment>
<keyword evidence="3" id="KW-0560">Oxidoreductase</keyword>
<dbReference type="SUPFAM" id="SSF51905">
    <property type="entry name" value="FAD/NAD(P)-binding domain"/>
    <property type="match status" value="1"/>
</dbReference>
<dbReference type="InterPro" id="IPR036188">
    <property type="entry name" value="FAD/NAD-bd_sf"/>
</dbReference>
<gene>
    <name evidence="4" type="ORF">AZE42_10299</name>
</gene>
<sequence length="96" mass="10068">MSSSSVAPKFRVAICGAGIGGLVLAISIEKFAQRDVQIDVYESHDAITTAGAGISITSRAAEIMQELGMYEEIFDVSTKPSSAGFGLPKCLSVNRV</sequence>
<dbReference type="GO" id="GO:0016491">
    <property type="term" value="F:oxidoreductase activity"/>
    <property type="evidence" value="ECO:0007669"/>
    <property type="project" value="UniProtKB-KW"/>
</dbReference>
<name>A0A1J8Q3Z3_9AGAM</name>
<dbReference type="EMBL" id="LVVM01002895">
    <property type="protein sequence ID" value="OJA15773.1"/>
    <property type="molecule type" value="Genomic_DNA"/>
</dbReference>
<accession>A0A1J8Q3Z3</accession>
<dbReference type="GO" id="GO:0044550">
    <property type="term" value="P:secondary metabolite biosynthetic process"/>
    <property type="evidence" value="ECO:0007669"/>
    <property type="project" value="TreeGrafter"/>
</dbReference>
<protein>
    <recommendedName>
        <fullName evidence="6">FAD-binding domain-containing protein</fullName>
    </recommendedName>
</protein>
<dbReference type="STRING" id="180088.A0A1J8Q3Z3"/>
<dbReference type="OrthoDB" id="3268501at2759"/>
<evidence type="ECO:0000256" key="2">
    <source>
        <dbReference type="ARBA" id="ARBA00022827"/>
    </source>
</evidence>
<dbReference type="PANTHER" id="PTHR46720">
    <property type="entry name" value="HYDROXYLASE, PUTATIVE (AFU_ORTHOLOGUE AFUA_3G01460)-RELATED"/>
    <property type="match status" value="1"/>
</dbReference>
<evidence type="ECO:0000313" key="4">
    <source>
        <dbReference type="EMBL" id="OJA15773.1"/>
    </source>
</evidence>
<evidence type="ECO:0000313" key="5">
    <source>
        <dbReference type="Proteomes" id="UP000183567"/>
    </source>
</evidence>
<organism evidence="4 5">
    <name type="scientific">Rhizopogon vesiculosus</name>
    <dbReference type="NCBI Taxonomy" id="180088"/>
    <lineage>
        <taxon>Eukaryota</taxon>
        <taxon>Fungi</taxon>
        <taxon>Dikarya</taxon>
        <taxon>Basidiomycota</taxon>
        <taxon>Agaricomycotina</taxon>
        <taxon>Agaricomycetes</taxon>
        <taxon>Agaricomycetidae</taxon>
        <taxon>Boletales</taxon>
        <taxon>Suillineae</taxon>
        <taxon>Rhizopogonaceae</taxon>
        <taxon>Rhizopogon</taxon>
    </lineage>
</organism>
<dbReference type="InterPro" id="IPR051104">
    <property type="entry name" value="FAD_monoxygenase"/>
</dbReference>
<keyword evidence="1" id="KW-0285">Flavoprotein</keyword>
<evidence type="ECO:0008006" key="6">
    <source>
        <dbReference type="Google" id="ProtNLM"/>
    </source>
</evidence>
<proteinExistence type="predicted"/>
<dbReference type="Proteomes" id="UP000183567">
    <property type="component" value="Unassembled WGS sequence"/>
</dbReference>
<dbReference type="Gene3D" id="3.50.50.60">
    <property type="entry name" value="FAD/NAD(P)-binding domain"/>
    <property type="match status" value="1"/>
</dbReference>
<evidence type="ECO:0000256" key="1">
    <source>
        <dbReference type="ARBA" id="ARBA00022630"/>
    </source>
</evidence>
<reference evidence="4 5" key="1">
    <citation type="submission" date="2016-03" db="EMBL/GenBank/DDBJ databases">
        <title>Comparative genomics of the ectomycorrhizal sister species Rhizopogon vinicolor and Rhizopogon vesiculosus (Basidiomycota: Boletales) reveals a divergence of the mating type B locus.</title>
        <authorList>
            <person name="Mujic A.B."/>
            <person name="Kuo A."/>
            <person name="Tritt A."/>
            <person name="Lipzen A."/>
            <person name="Chen C."/>
            <person name="Johnson J."/>
            <person name="Sharma A."/>
            <person name="Barry K."/>
            <person name="Grigoriev I.V."/>
            <person name="Spatafora J.W."/>
        </authorList>
    </citation>
    <scope>NUCLEOTIDE SEQUENCE [LARGE SCALE GENOMIC DNA]</scope>
    <source>
        <strain evidence="4 5">AM-OR11-056</strain>
    </source>
</reference>
<keyword evidence="5" id="KW-1185">Reference proteome</keyword>
<dbReference type="PANTHER" id="PTHR46720:SF3">
    <property type="entry name" value="FAD-BINDING DOMAIN-CONTAINING PROTEIN-RELATED"/>
    <property type="match status" value="1"/>
</dbReference>
<keyword evidence="2" id="KW-0274">FAD</keyword>